<sequence>MEQIVITYIWEWEGRTKDQIFLLINIKQSYINTNHEDFIASAQERSTQLNRKTVIPSQGKMLVDHQQHGSDEGWFQGVLVCADCQIRAMKKGFMSNKHLFAIFNTEQRNFCKQLQQMKLT</sequence>
<keyword evidence="2" id="KW-1185">Reference proteome</keyword>
<dbReference type="EMBL" id="JASSZA010000002">
    <property type="protein sequence ID" value="KAK2117712.1"/>
    <property type="molecule type" value="Genomic_DNA"/>
</dbReference>
<gene>
    <name evidence="1" type="ORF">P7K49_004599</name>
</gene>
<name>A0ABQ9WBE8_SAGOE</name>
<proteinExistence type="predicted"/>
<comment type="caution">
    <text evidence="1">The sequence shown here is derived from an EMBL/GenBank/DDBJ whole genome shotgun (WGS) entry which is preliminary data.</text>
</comment>
<organism evidence="1 2">
    <name type="scientific">Saguinus oedipus</name>
    <name type="common">Cotton-top tamarin</name>
    <name type="synonym">Oedipomidas oedipus</name>
    <dbReference type="NCBI Taxonomy" id="9490"/>
    <lineage>
        <taxon>Eukaryota</taxon>
        <taxon>Metazoa</taxon>
        <taxon>Chordata</taxon>
        <taxon>Craniata</taxon>
        <taxon>Vertebrata</taxon>
        <taxon>Euteleostomi</taxon>
        <taxon>Mammalia</taxon>
        <taxon>Eutheria</taxon>
        <taxon>Euarchontoglires</taxon>
        <taxon>Primates</taxon>
        <taxon>Haplorrhini</taxon>
        <taxon>Platyrrhini</taxon>
        <taxon>Cebidae</taxon>
        <taxon>Callitrichinae</taxon>
        <taxon>Saguinus</taxon>
    </lineage>
</organism>
<evidence type="ECO:0000313" key="2">
    <source>
        <dbReference type="Proteomes" id="UP001266305"/>
    </source>
</evidence>
<protein>
    <submittedName>
        <fullName evidence="1">Uncharacterized protein</fullName>
    </submittedName>
</protein>
<reference evidence="1 2" key="1">
    <citation type="submission" date="2023-05" db="EMBL/GenBank/DDBJ databases">
        <title>B98-5 Cell Line De Novo Hybrid Assembly: An Optical Mapping Approach.</title>
        <authorList>
            <person name="Kananen K."/>
            <person name="Auerbach J.A."/>
            <person name="Kautto E."/>
            <person name="Blachly J.S."/>
        </authorList>
    </citation>
    <scope>NUCLEOTIDE SEQUENCE [LARGE SCALE GENOMIC DNA]</scope>
    <source>
        <strain evidence="1">B95-8</strain>
        <tissue evidence="1">Cell line</tissue>
    </source>
</reference>
<dbReference type="Proteomes" id="UP001266305">
    <property type="component" value="Unassembled WGS sequence"/>
</dbReference>
<accession>A0ABQ9WBE8</accession>
<feature type="non-terminal residue" evidence="1">
    <location>
        <position position="120"/>
    </location>
</feature>
<dbReference type="Gene3D" id="1.20.120.1240">
    <property type="entry name" value="Dynamin, middle domain"/>
    <property type="match status" value="1"/>
</dbReference>
<evidence type="ECO:0000313" key="1">
    <source>
        <dbReference type="EMBL" id="KAK2117712.1"/>
    </source>
</evidence>